<dbReference type="EMBL" id="JABFTS010000011">
    <property type="protein sequence ID" value="MCE8053492.1"/>
    <property type="molecule type" value="Genomic_DNA"/>
</dbReference>
<keyword evidence="1" id="KW-1133">Transmembrane helix</keyword>
<protein>
    <recommendedName>
        <fullName evidence="6">Integral membrane protein</fullName>
    </recommendedName>
</protein>
<accession>A0AAW4Z040</accession>
<evidence type="ECO:0000256" key="1">
    <source>
        <dbReference type="SAM" id="Phobius"/>
    </source>
</evidence>
<evidence type="ECO:0000313" key="5">
    <source>
        <dbReference type="Proteomes" id="UP001320178"/>
    </source>
</evidence>
<reference evidence="3 4" key="2">
    <citation type="journal article" date="2021" name="Front. Microbiol.">
        <title>Aerobic Denitrification and Heterotrophic Sulfur Oxidation in the Genus Halomonas Revealed by Six Novel Species Characterizations and Genome-Based Analysis.</title>
        <authorList>
            <person name="Wang L."/>
            <person name="Shao Z."/>
        </authorList>
    </citation>
    <scope>NUCLEOTIDE SEQUENCE</scope>
    <source>
        <strain evidence="2 4">MCCC 1A05748</strain>
        <strain evidence="3">MCCC 1A05776</strain>
    </source>
</reference>
<keyword evidence="4" id="KW-1185">Reference proteome</keyword>
<dbReference type="EMBL" id="JABFTQ010000004">
    <property type="protein sequence ID" value="MCE8046608.1"/>
    <property type="molecule type" value="Genomic_DNA"/>
</dbReference>
<evidence type="ECO:0008006" key="6">
    <source>
        <dbReference type="Google" id="ProtNLM"/>
    </source>
</evidence>
<keyword evidence="1" id="KW-0472">Membrane</keyword>
<dbReference type="Proteomes" id="UP001320178">
    <property type="component" value="Unassembled WGS sequence"/>
</dbReference>
<dbReference type="AlphaFoldDB" id="A0AAW4Z040"/>
<keyword evidence="1" id="KW-0812">Transmembrane</keyword>
<evidence type="ECO:0000313" key="4">
    <source>
        <dbReference type="Proteomes" id="UP001320154"/>
    </source>
</evidence>
<organism evidence="3 5">
    <name type="scientific">Billgrantia desiderata</name>
    <dbReference type="NCBI Taxonomy" id="52021"/>
    <lineage>
        <taxon>Bacteria</taxon>
        <taxon>Pseudomonadati</taxon>
        <taxon>Pseudomonadota</taxon>
        <taxon>Gammaproteobacteria</taxon>
        <taxon>Oceanospirillales</taxon>
        <taxon>Halomonadaceae</taxon>
        <taxon>Billgrantia</taxon>
    </lineage>
</organism>
<evidence type="ECO:0000313" key="3">
    <source>
        <dbReference type="EMBL" id="MCE8053492.1"/>
    </source>
</evidence>
<evidence type="ECO:0000313" key="2">
    <source>
        <dbReference type="EMBL" id="MCE8046608.1"/>
    </source>
</evidence>
<comment type="caution">
    <text evidence="3">The sequence shown here is derived from an EMBL/GenBank/DDBJ whole genome shotgun (WGS) entry which is preliminary data.</text>
</comment>
<dbReference type="RefSeq" id="WP_160113357.1">
    <property type="nucleotide sequence ID" value="NZ_FNVC01000004.1"/>
</dbReference>
<proteinExistence type="predicted"/>
<name>A0AAW4Z040_9GAMM</name>
<dbReference type="Proteomes" id="UP001320154">
    <property type="component" value="Unassembled WGS sequence"/>
</dbReference>
<sequence length="52" mass="5318">MGVKTFAWVLVALGLAMALYGWQAWNPAAFVGMALAAVGIVVLATSGRRPGG</sequence>
<reference evidence="3" key="1">
    <citation type="submission" date="2020-05" db="EMBL/GenBank/DDBJ databases">
        <authorList>
            <person name="Wang L."/>
            <person name="Shao Z."/>
        </authorList>
    </citation>
    <scope>NUCLEOTIDE SEQUENCE</scope>
    <source>
        <strain evidence="2">MCCC 1A05748</strain>
        <strain evidence="3">MCCC 1A05776</strain>
    </source>
</reference>
<feature type="transmembrane region" description="Helical" evidence="1">
    <location>
        <begin position="28"/>
        <end position="46"/>
    </location>
</feature>
<gene>
    <name evidence="2" type="ORF">HOP60_07670</name>
    <name evidence="3" type="ORF">HOP61_19545</name>
</gene>